<dbReference type="InterPro" id="IPR050450">
    <property type="entry name" value="COX15/CtaA_HemeA_synthase"/>
</dbReference>
<reference evidence="13 14" key="1">
    <citation type="submission" date="2020-07" db="EMBL/GenBank/DDBJ databases">
        <title>Thermoactinomyces phylogeny.</title>
        <authorList>
            <person name="Dunlap C."/>
        </authorList>
    </citation>
    <scope>NUCLEOTIDE SEQUENCE [LARGE SCALE GENOMIC DNA]</scope>
    <source>
        <strain evidence="13 14">AMNI-1</strain>
    </source>
</reference>
<evidence type="ECO:0000256" key="10">
    <source>
        <dbReference type="ARBA" id="ARBA00023157"/>
    </source>
</evidence>
<dbReference type="Pfam" id="PF02628">
    <property type="entry name" value="COX15-CtaA"/>
    <property type="match status" value="1"/>
</dbReference>
<keyword evidence="6" id="KW-0560">Oxidoreductase</keyword>
<dbReference type="EMBL" id="JACEOL010000002">
    <property type="protein sequence ID" value="MBA4600966.1"/>
    <property type="molecule type" value="Genomic_DNA"/>
</dbReference>
<evidence type="ECO:0000256" key="1">
    <source>
        <dbReference type="ARBA" id="ARBA00004141"/>
    </source>
</evidence>
<feature type="transmembrane region" description="Helical" evidence="12">
    <location>
        <begin position="281"/>
        <end position="303"/>
    </location>
</feature>
<comment type="pathway">
    <text evidence="11">Porphyrin-containing compound metabolism.</text>
</comment>
<dbReference type="GO" id="GO:0016491">
    <property type="term" value="F:oxidoreductase activity"/>
    <property type="evidence" value="ECO:0007669"/>
    <property type="project" value="UniProtKB-KW"/>
</dbReference>
<dbReference type="GO" id="GO:0006784">
    <property type="term" value="P:heme A biosynthetic process"/>
    <property type="evidence" value="ECO:0007669"/>
    <property type="project" value="InterPro"/>
</dbReference>
<dbReference type="GO" id="GO:0016020">
    <property type="term" value="C:membrane"/>
    <property type="evidence" value="ECO:0007669"/>
    <property type="project" value="UniProtKB-SubCell"/>
</dbReference>
<keyword evidence="3 12" id="KW-0812">Transmembrane</keyword>
<comment type="caution">
    <text evidence="13">The sequence shown here is derived from an EMBL/GenBank/DDBJ whole genome shotgun (WGS) entry which is preliminary data.</text>
</comment>
<feature type="transmembrane region" description="Helical" evidence="12">
    <location>
        <begin position="220"/>
        <end position="240"/>
    </location>
</feature>
<feature type="transmembrane region" description="Helical" evidence="12">
    <location>
        <begin position="252"/>
        <end position="275"/>
    </location>
</feature>
<evidence type="ECO:0000313" key="13">
    <source>
        <dbReference type="EMBL" id="MBA4600966.1"/>
    </source>
</evidence>
<accession>A0A7W2AQX2</accession>
<evidence type="ECO:0000256" key="11">
    <source>
        <dbReference type="ARBA" id="ARBA00023444"/>
    </source>
</evidence>
<evidence type="ECO:0000256" key="6">
    <source>
        <dbReference type="ARBA" id="ARBA00023002"/>
    </source>
</evidence>
<feature type="transmembrane region" description="Helical" evidence="12">
    <location>
        <begin position="94"/>
        <end position="115"/>
    </location>
</feature>
<dbReference type="InterPro" id="IPR003780">
    <property type="entry name" value="COX15/CtaA_fam"/>
</dbReference>
<evidence type="ECO:0000256" key="8">
    <source>
        <dbReference type="ARBA" id="ARBA00023133"/>
    </source>
</evidence>
<keyword evidence="5 12" id="KW-1133">Transmembrane helix</keyword>
<keyword evidence="4" id="KW-0479">Metal-binding</keyword>
<protein>
    <submittedName>
        <fullName evidence="13">Heme A synthase</fullName>
    </submittedName>
</protein>
<feature type="transmembrane region" description="Helical" evidence="12">
    <location>
        <begin position="169"/>
        <end position="187"/>
    </location>
</feature>
<evidence type="ECO:0000256" key="9">
    <source>
        <dbReference type="ARBA" id="ARBA00023136"/>
    </source>
</evidence>
<keyword evidence="10" id="KW-1015">Disulfide bond</keyword>
<feature type="transmembrane region" description="Helical" evidence="12">
    <location>
        <begin position="127"/>
        <end position="148"/>
    </location>
</feature>
<dbReference type="AlphaFoldDB" id="A0A7W2AQX2"/>
<dbReference type="RefSeq" id="WP_181736947.1">
    <property type="nucleotide sequence ID" value="NZ_JACEOL010000002.1"/>
</dbReference>
<evidence type="ECO:0000256" key="4">
    <source>
        <dbReference type="ARBA" id="ARBA00022723"/>
    </source>
</evidence>
<feature type="transmembrane region" description="Helical" evidence="12">
    <location>
        <begin position="7"/>
        <end position="28"/>
    </location>
</feature>
<dbReference type="GO" id="GO:0046872">
    <property type="term" value="F:metal ion binding"/>
    <property type="evidence" value="ECO:0007669"/>
    <property type="project" value="UniProtKB-KW"/>
</dbReference>
<gene>
    <name evidence="13" type="ORF">H2C83_01210</name>
</gene>
<sequence>MKHLRALQIFGVITSIGAYFMLLMGAIVSATESGKGCGNTWPFCHGQLIPSSLPVETVIEYGHRIVSGLDGLLILVLAVWSWMTFKDDRRVRILGFLSLFFVVFQGILGALTVVFEGPFSKQFSLALHFGFSLISFASVILLTVYLFQIPGNKLDRPVLGRRQKRLAKWIWGLAAYTYVVVYTGALVRHAEATMGCGYSFPFCGSVYLPDLSSLAGIHLLHRYFAFVLFFLVVGLFIFIWRKYRDRKDLVQGGLLALILIGLQAASGALVVWTGGKLILELIHTTIISGFFAVLSYMCMQIGFPWRKKTHFSKQSLKMGYSK</sequence>
<evidence type="ECO:0000256" key="5">
    <source>
        <dbReference type="ARBA" id="ARBA00022989"/>
    </source>
</evidence>
<keyword evidence="9 12" id="KW-0472">Membrane</keyword>
<keyword evidence="2" id="KW-1003">Cell membrane</keyword>
<proteinExistence type="predicted"/>
<keyword evidence="14" id="KW-1185">Reference proteome</keyword>
<dbReference type="Proteomes" id="UP000538292">
    <property type="component" value="Unassembled WGS sequence"/>
</dbReference>
<name>A0A7W2AQX2_9BACL</name>
<evidence type="ECO:0000313" key="14">
    <source>
        <dbReference type="Proteomes" id="UP000538292"/>
    </source>
</evidence>
<comment type="subcellular location">
    <subcellularLocation>
        <location evidence="1">Membrane</location>
        <topology evidence="1">Multi-pass membrane protein</topology>
    </subcellularLocation>
</comment>
<keyword evidence="7" id="KW-0408">Iron</keyword>
<organism evidence="13 14">
    <name type="scientific">Thermoactinomyces mirandus</name>
    <dbReference type="NCBI Taxonomy" id="2756294"/>
    <lineage>
        <taxon>Bacteria</taxon>
        <taxon>Bacillati</taxon>
        <taxon>Bacillota</taxon>
        <taxon>Bacilli</taxon>
        <taxon>Bacillales</taxon>
        <taxon>Thermoactinomycetaceae</taxon>
        <taxon>Thermoactinomyces</taxon>
    </lineage>
</organism>
<dbReference type="PANTHER" id="PTHR35457">
    <property type="entry name" value="HEME A SYNTHASE"/>
    <property type="match status" value="1"/>
</dbReference>
<evidence type="ECO:0000256" key="3">
    <source>
        <dbReference type="ARBA" id="ARBA00022692"/>
    </source>
</evidence>
<evidence type="ECO:0000256" key="7">
    <source>
        <dbReference type="ARBA" id="ARBA00023004"/>
    </source>
</evidence>
<evidence type="ECO:0000256" key="2">
    <source>
        <dbReference type="ARBA" id="ARBA00022475"/>
    </source>
</evidence>
<feature type="transmembrane region" description="Helical" evidence="12">
    <location>
        <begin position="61"/>
        <end position="82"/>
    </location>
</feature>
<evidence type="ECO:0000256" key="12">
    <source>
        <dbReference type="SAM" id="Phobius"/>
    </source>
</evidence>
<dbReference type="PANTHER" id="PTHR35457:SF1">
    <property type="entry name" value="HEME A SYNTHASE"/>
    <property type="match status" value="1"/>
</dbReference>
<keyword evidence="8" id="KW-0350">Heme biosynthesis</keyword>